<proteinExistence type="predicted"/>
<feature type="compositionally biased region" description="Pro residues" evidence="1">
    <location>
        <begin position="36"/>
        <end position="49"/>
    </location>
</feature>
<name>A0ABP6RZ45_9PSEU</name>
<dbReference type="Proteomes" id="UP001500483">
    <property type="component" value="Unassembled WGS sequence"/>
</dbReference>
<comment type="caution">
    <text evidence="2">The sequence shown here is derived from an EMBL/GenBank/DDBJ whole genome shotgun (WGS) entry which is preliminary data.</text>
</comment>
<reference evidence="3" key="1">
    <citation type="journal article" date="2019" name="Int. J. Syst. Evol. Microbiol.">
        <title>The Global Catalogue of Microorganisms (GCM) 10K type strain sequencing project: providing services to taxonomists for standard genome sequencing and annotation.</title>
        <authorList>
            <consortium name="The Broad Institute Genomics Platform"/>
            <consortium name="The Broad Institute Genome Sequencing Center for Infectious Disease"/>
            <person name="Wu L."/>
            <person name="Ma J."/>
        </authorList>
    </citation>
    <scope>NUCLEOTIDE SEQUENCE [LARGE SCALE GENOMIC DNA]</scope>
    <source>
        <strain evidence="3">JCM 9687</strain>
    </source>
</reference>
<evidence type="ECO:0000313" key="2">
    <source>
        <dbReference type="EMBL" id="GAA3363832.1"/>
    </source>
</evidence>
<dbReference type="EMBL" id="BAAAYK010000038">
    <property type="protein sequence ID" value="GAA3363832.1"/>
    <property type="molecule type" value="Genomic_DNA"/>
</dbReference>
<protein>
    <submittedName>
        <fullName evidence="2">Uncharacterized protein</fullName>
    </submittedName>
</protein>
<keyword evidence="3" id="KW-1185">Reference proteome</keyword>
<gene>
    <name evidence="2" type="ORF">GCM10020366_57290</name>
</gene>
<feature type="region of interest" description="Disordered" evidence="1">
    <location>
        <begin position="1"/>
        <end position="49"/>
    </location>
</feature>
<accession>A0ABP6RZ45</accession>
<evidence type="ECO:0000256" key="1">
    <source>
        <dbReference type="SAM" id="MobiDB-lite"/>
    </source>
</evidence>
<sequence>MSAPNGPAKSEKRIDQEVTMGFPIPVPGKRPHFPRPEQPAPGRPQQPRK</sequence>
<evidence type="ECO:0000313" key="3">
    <source>
        <dbReference type="Proteomes" id="UP001500483"/>
    </source>
</evidence>
<organism evidence="2 3">
    <name type="scientific">Saccharopolyspora gregorii</name>
    <dbReference type="NCBI Taxonomy" id="33914"/>
    <lineage>
        <taxon>Bacteria</taxon>
        <taxon>Bacillati</taxon>
        <taxon>Actinomycetota</taxon>
        <taxon>Actinomycetes</taxon>
        <taxon>Pseudonocardiales</taxon>
        <taxon>Pseudonocardiaceae</taxon>
        <taxon>Saccharopolyspora</taxon>
    </lineage>
</organism>